<sequence length="1630" mass="173921">MKKNYLCTQRQLLFFVFALFGLCMVTGRMNAQQAINIIWDSETGCLVYDDKKREYTEEIEDGPCVRVCENSVVTYTLTGDATNWVTTNWSIAGGTVIASTLTTVTVQWGSAGWATVAATVTKNDDTQQTEEICVEVIHSPRAHFGVMPNMNADPIRACAEETLFFVNDSDTDGGTALIAYYWDFGDGTTSPQFEPQHAYASAGSYTVSLTVTNACNCSNTYYVKVEVGHVGFDIVCPGVVCDSERASYSVPDFVAQGCANAGYNWSVSGGHIVSQQPYGPSIMVDWDNVDSTGFGYVTFDASGCDIECAGVTTIQVPVIQSIGTIIGEVAMCTNEQNIYKLPQWPSTVFNWTLLSNGPGANLINTLNPNEVVVESFANPGTIVLQATYTNTLLNCGGIATLTINVAPRAEVSGPTTLCADNTGTYTLANGYAGDWQLTGPIGTVNGSGPTFTHQFTVAGNYTLVVSGTTFCRPTQTAIVVRDKEVAPVAITGPAVACPGISETYSVSNTITGTQIVWSVTNGTFDGSNTGDSVSIAFGPTGPYTITAWRENVTEPNCPSDAITKTVTLPVVDLVIDGPTQVCASTYANYSVSYADGEVYNWYIDSPLKGSVSSGQGTQNIEVLWNQTSGFADVVLEVTKCGVVQPEKRFTVEIISTPNVQLVNPDTQICRGEPLTLTLASTPTLTSGTITWDFGDGTVLNSTAPGGLTMSHTYTAVNTGSLNYNIIITVTSPNGCVNSAVVNHSVIVLPAPVASITPGGTYSVCPESALNNPITVNIQGGLTNISSITWYNGVNPISLPAFTTTYNVTSYGNYYVVVQNLDGCTTTTNHVYFNDDCIPTPPCTITPTPVVQITSAQNNCGTITVNASASGNPTGFQWITSSPTVSQSTTNTTGIFTFAESGSYTIYYKAIYNGNCAVTVSQTVIVEYMPDLRYTITCNGNSTYNVTLLDNSNYFPSTPINLWQFYVDGSPVGNGLTTSYLANLAPGIHTIGLTIDGAIGSPCSVTPITIDLPAMPSAVFSHDAPKCEDAVVDFTAPVTAQTGLSYFWDFGDFSYNAQKDPEKVYTNPGFYEVILKVTNQYGCTAIYSEYIEITENRLAGTIEQSAVTACQGTPVTLTYSPALNSDIPDTYTWMNGTTVVGTTTNPINNINVYTSGNYWVKVETLLGCLVTNIAPVKVTFINAPIANISGPDAVCISNAFTLSVPNAGVGAIYEWSQQGGPIISTLQSVTQAISSLGTYTFNVTVKIPDGLGGYCTSTDSHTVTVNPMPATPSISLAIVDCTTYTFNLHASAPGQGTFTWSNGASGPDIQVTQGGVYQVRFTNPSGCYTTASIEIPKDPAIYLWAVPDGCYEFCKAALQNVTITGPGGANIFPQWQWLVNGNGVTGGNNSPVTPIDVANYGPGTYQLVLDNGYCPRISDEVHIDNLGDCKCDIRIRLKEIKPQFKEFCFYEFYFEIDNPYGPMQITLSLPNGEGVFVPTTVMAPSGTSLHMVTMIPFGSFAGGTIIVNFQGLIDEGKTCLVSERFEFPACEGSGGHRLTQQEDDAAASKLVVTPNPATSIVSLNYTYAGSVDGDTRSLEIFSPWGVLLESNNPKEANGSWQPDLSRFPAGQYIVVMRLNGSLVLQKSLILQ</sequence>
<protein>
    <recommendedName>
        <fullName evidence="1">PKD/Chitinase domain-containing protein</fullName>
    </recommendedName>
</protein>
<gene>
    <name evidence="2" type="ORF">Q766_06970</name>
</gene>
<dbReference type="InterPro" id="IPR035986">
    <property type="entry name" value="PKD_dom_sf"/>
</dbReference>
<dbReference type="Pfam" id="PF18911">
    <property type="entry name" value="PKD_4"/>
    <property type="match status" value="3"/>
</dbReference>
<reference evidence="2 3" key="1">
    <citation type="submission" date="2013-09" db="EMBL/GenBank/DDBJ databases">
        <authorList>
            <person name="Zeng Z."/>
            <person name="Chen C."/>
        </authorList>
    </citation>
    <scope>NUCLEOTIDE SEQUENCE [LARGE SCALE GENOMIC DNA]</scope>
    <source>
        <strain evidence="2 3">WB 4.1-42</strain>
    </source>
</reference>
<feature type="domain" description="PKD/Chitinase" evidence="1">
    <location>
        <begin position="659"/>
        <end position="748"/>
    </location>
</feature>
<accession>A0A0A2MN23</accession>
<keyword evidence="3" id="KW-1185">Reference proteome</keyword>
<evidence type="ECO:0000259" key="1">
    <source>
        <dbReference type="SMART" id="SM00089"/>
    </source>
</evidence>
<evidence type="ECO:0000313" key="3">
    <source>
        <dbReference type="Proteomes" id="UP000030111"/>
    </source>
</evidence>
<organism evidence="2 3">
    <name type="scientific">Flavobacterium subsaxonicum WB 4.1-42 = DSM 21790</name>
    <dbReference type="NCBI Taxonomy" id="1121898"/>
    <lineage>
        <taxon>Bacteria</taxon>
        <taxon>Pseudomonadati</taxon>
        <taxon>Bacteroidota</taxon>
        <taxon>Flavobacteriia</taxon>
        <taxon>Flavobacteriales</taxon>
        <taxon>Flavobacteriaceae</taxon>
        <taxon>Flavobacterium</taxon>
    </lineage>
</organism>
<comment type="caution">
    <text evidence="2">The sequence shown here is derived from an EMBL/GenBank/DDBJ whole genome shotgun (WGS) entry which is preliminary data.</text>
</comment>
<dbReference type="eggNOG" id="COG3291">
    <property type="taxonomic scope" value="Bacteria"/>
</dbReference>
<name>A0A0A2MN23_9FLAO</name>
<dbReference type="InterPro" id="IPR013783">
    <property type="entry name" value="Ig-like_fold"/>
</dbReference>
<dbReference type="STRING" id="1121898.GCA_000422725_00258"/>
<dbReference type="Gene3D" id="2.60.40.10">
    <property type="entry name" value="Immunoglobulins"/>
    <property type="match status" value="4"/>
</dbReference>
<proteinExistence type="predicted"/>
<dbReference type="OrthoDB" id="8913664at2"/>
<dbReference type="InterPro" id="IPR022409">
    <property type="entry name" value="PKD/Chitinase_dom"/>
</dbReference>
<dbReference type="EMBL" id="JRLY01000004">
    <property type="protein sequence ID" value="KGO93694.1"/>
    <property type="molecule type" value="Genomic_DNA"/>
</dbReference>
<evidence type="ECO:0000313" key="2">
    <source>
        <dbReference type="EMBL" id="KGO93694.1"/>
    </source>
</evidence>
<dbReference type="RefSeq" id="WP_026991728.1">
    <property type="nucleotide sequence ID" value="NZ_JRLY01000004.1"/>
</dbReference>
<feature type="domain" description="PKD/Chitinase" evidence="1">
    <location>
        <begin position="151"/>
        <end position="230"/>
    </location>
</feature>
<feature type="domain" description="PKD/Chitinase" evidence="1">
    <location>
        <begin position="1016"/>
        <end position="1095"/>
    </location>
</feature>
<dbReference type="Proteomes" id="UP000030111">
    <property type="component" value="Unassembled WGS sequence"/>
</dbReference>
<dbReference type="SUPFAM" id="SSF49299">
    <property type="entry name" value="PKD domain"/>
    <property type="match status" value="4"/>
</dbReference>
<dbReference type="InterPro" id="IPR000601">
    <property type="entry name" value="PKD_dom"/>
</dbReference>
<dbReference type="CDD" id="cd00146">
    <property type="entry name" value="PKD"/>
    <property type="match status" value="3"/>
</dbReference>
<dbReference type="SMART" id="SM00089">
    <property type="entry name" value="PKD"/>
    <property type="match status" value="3"/>
</dbReference>